<dbReference type="InterPro" id="IPR008930">
    <property type="entry name" value="Terpenoid_cyclase/PrenylTrfase"/>
</dbReference>
<dbReference type="SUPFAM" id="SSF48239">
    <property type="entry name" value="Terpenoid cyclases/Protein prenyltransferases"/>
    <property type="match status" value="1"/>
</dbReference>
<protein>
    <recommendedName>
        <fullName evidence="6">Alpha-2-macroglobulin</fullName>
    </recommendedName>
</protein>
<dbReference type="OrthoDB" id="9767116at2"/>
<dbReference type="Pfam" id="PF07703">
    <property type="entry name" value="A2M_BRD"/>
    <property type="match status" value="1"/>
</dbReference>
<dbReference type="Pfam" id="PF17973">
    <property type="entry name" value="bMG10"/>
    <property type="match status" value="1"/>
</dbReference>
<evidence type="ECO:0008006" key="6">
    <source>
        <dbReference type="Google" id="ProtNLM"/>
    </source>
</evidence>
<dbReference type="PANTHER" id="PTHR40094">
    <property type="entry name" value="ALPHA-2-MACROGLOBULIN HOMOLOG"/>
    <property type="match status" value="1"/>
</dbReference>
<dbReference type="AlphaFoldDB" id="A0A2U2HLB9"/>
<dbReference type="InterPro" id="IPR011625">
    <property type="entry name" value="A2M_N_BRD"/>
</dbReference>
<sequence length="1241" mass="132835">MEHPPRVGRGGSAAASRFALAPDATLGDYAILLSEDPAKHDRNDQYNGGFTVAAFRQPLMAGRIGVAPARLPVLSGQAPTIEASLRHANGGAAKGWPVRMRATLNRTPTREKTEYGYKISASDWYVDAPDWKDRNSIVTLDERELTLNAGGSVNLALPSLPRKDYPYNLLLELTYADPNGEQQMLGEQATVWPAAIRVGLAAHGKPEIGRPLLLKALALDTKGARQSGQALRISARRARPGDGQHRNATTSYDALGIVCEGRSDALGILECPYRFHAAGAYEFTAHTQDADGRAATVAVETRVGAGPSAGKDLFMRADRALYQAGETARLRIDVPFAKANALLAVEREGVMETRVIALAGPRAQIALPILPAWGPNVFVSVLAIAPLTQAAMADPGARPDHAWGALNLKVGMRHRALRVTLKSDKPGYAPRERDKVRIHVAMPDGKKVPPGTTVAFAAVDEALLALKDNTSWQLLASLIHGRFYNVSTHTPLALPMGHTPQQQQQRAIQRVLESIARIQKGAPAVLESAMSLKRSVIVTGSRVAASDASEPVLPPAPKDRAPALRALLDNLLLWEPAIALDGNGEAVIEVPLNDALTRFRLVAVASVGSNYFGNGSINIDVAQDVQVSSGLPPVVHAGDRLQAMVTVRNAAKRALTLDVSARAEGVAPLPTRSITLAPGASQVVRWMVDIPEGRAALAWQLGATEAGKPGNGDRLAVSQSIAPATPVTVQAATLRELDGAFAIPLALPRDALAGSGSLNIAFQASLAGGMPGVRRWFERYPYQCLEQRASVAFGLPDQSAWGKVMAELPKYLDADGLASYFPVPASGGADGSDTLSAYLLALSHEAGWAIPDTERTRMLEGLAAFAQSKIKRAHWAPRDDSTARRLAAVAVLSRHARASAAMVAGVRIDPDEWTVAMLTDWLNVLRRVEGIPNARALQEQAENQLRARLGFQGTRTVFSSEKRDHWWWLMGNGDVDAARLLLAVRDLPPWRDDLPRIAGGLLGRQQGGAWSSTVANVWGTLAIKQFAGQFEAAAVTGRTGVTLASSQSPPKAVQWDAGQPAPMTLPLAQGPFELRLAHAGGGKPWVTVQALAAVPLLAPQSAGYRIEKSMTPVQQRVPGRISVGDLWRVSVDVDAQADMTWVVLDDPVPAGASIMGSGLGRDAAGATKGEQSGGPRPAYEERNFTRYRSYYRHIPRGRFSQRYTIRINNAGTFVLPPTRVEAMYAPDVFGAIPNAPLQINE</sequence>
<dbReference type="InterPro" id="IPR001599">
    <property type="entry name" value="Macroglobln_a2"/>
</dbReference>
<dbReference type="RefSeq" id="WP_106757654.1">
    <property type="nucleotide sequence ID" value="NZ_PXWF02000202.1"/>
</dbReference>
<comment type="caution">
    <text evidence="4">The sequence shown here is derived from an EMBL/GenBank/DDBJ whole genome shotgun (WGS) entry which is preliminary data.</text>
</comment>
<reference evidence="4 5" key="1">
    <citation type="submission" date="2018-04" db="EMBL/GenBank/DDBJ databases">
        <title>Massilia violaceinigra sp. nov., a novel purple-pigmented bacterium isolated from Tianshan glacier, Xinjiang, China.</title>
        <authorList>
            <person name="Wang H."/>
        </authorList>
    </citation>
    <scope>NUCLEOTIDE SEQUENCE [LARGE SCALE GENOMIC DNA]</scope>
    <source>
        <strain evidence="4 5">B448-2</strain>
    </source>
</reference>
<dbReference type="InterPro" id="IPR051802">
    <property type="entry name" value="YfhM-like"/>
</dbReference>
<feature type="domain" description="Alpha-2-macroglobulin" evidence="3">
    <location>
        <begin position="571"/>
        <end position="661"/>
    </location>
</feature>
<dbReference type="GO" id="GO:0004866">
    <property type="term" value="F:endopeptidase inhibitor activity"/>
    <property type="evidence" value="ECO:0007669"/>
    <property type="project" value="InterPro"/>
</dbReference>
<organism evidence="4 5">
    <name type="scientific">Massilia glaciei</name>
    <dbReference type="NCBI Taxonomy" id="1524097"/>
    <lineage>
        <taxon>Bacteria</taxon>
        <taxon>Pseudomonadati</taxon>
        <taxon>Pseudomonadota</taxon>
        <taxon>Betaproteobacteria</taxon>
        <taxon>Burkholderiales</taxon>
        <taxon>Oxalobacteraceae</taxon>
        <taxon>Telluria group</taxon>
        <taxon>Massilia</taxon>
    </lineage>
</organism>
<dbReference type="Pfam" id="PF00207">
    <property type="entry name" value="A2M"/>
    <property type="match status" value="1"/>
</dbReference>
<evidence type="ECO:0000313" key="5">
    <source>
        <dbReference type="Proteomes" id="UP000241421"/>
    </source>
</evidence>
<proteinExistence type="predicted"/>
<accession>A0A2U2HLB9</accession>
<dbReference type="EMBL" id="PXWF02000202">
    <property type="protein sequence ID" value="PWF48304.1"/>
    <property type="molecule type" value="Genomic_DNA"/>
</dbReference>
<evidence type="ECO:0000313" key="4">
    <source>
        <dbReference type="EMBL" id="PWF48304.1"/>
    </source>
</evidence>
<name>A0A2U2HLB9_9BURK</name>
<dbReference type="PANTHER" id="PTHR40094:SF1">
    <property type="entry name" value="UBIQUITIN DOMAIN-CONTAINING PROTEIN"/>
    <property type="match status" value="1"/>
</dbReference>
<keyword evidence="5" id="KW-1185">Reference proteome</keyword>
<feature type="domain" description="Alpha-2-macroglobulin bait region" evidence="2">
    <location>
        <begin position="313"/>
        <end position="466"/>
    </location>
</feature>
<dbReference type="Proteomes" id="UP000241421">
    <property type="component" value="Unassembled WGS sequence"/>
</dbReference>
<evidence type="ECO:0000256" key="1">
    <source>
        <dbReference type="SAM" id="MobiDB-lite"/>
    </source>
</evidence>
<evidence type="ECO:0000259" key="3">
    <source>
        <dbReference type="SMART" id="SM01360"/>
    </source>
</evidence>
<feature type="region of interest" description="Disordered" evidence="1">
    <location>
        <begin position="1159"/>
        <end position="1179"/>
    </location>
</feature>
<dbReference type="InterPro" id="IPR041246">
    <property type="entry name" value="Bact_MG10"/>
</dbReference>
<evidence type="ECO:0000259" key="2">
    <source>
        <dbReference type="SMART" id="SM01359"/>
    </source>
</evidence>
<dbReference type="SMART" id="SM01360">
    <property type="entry name" value="A2M"/>
    <property type="match status" value="1"/>
</dbReference>
<dbReference type="SMART" id="SM01359">
    <property type="entry name" value="A2M_N_2"/>
    <property type="match status" value="1"/>
</dbReference>
<gene>
    <name evidence="4" type="ORF">C7C56_012130</name>
</gene>